<dbReference type="PANTHER" id="PTHR11412:SF187">
    <property type="entry name" value="LOW QUALITY PROTEIN: OVOSTATIN"/>
    <property type="match status" value="1"/>
</dbReference>
<sequence length="304" mass="33338">MQDLIFIDTDIQQETLAQLGRLQNLTTGCISPIGSYYIYQDGKNTDVFYSAYLLIRLTPSRHYGIGDTLIEGLIRCLENVVIEDLDMITIAHVFHAAAVAKISPLWENARDYLMARMNNRDGGIFWLQEKSTPSPYYFLSNRYTTADVVITANAMLGFLRGYEALDLDFIAQMAFWCSGIQDATGGWTSTVDTIVVVEALTIFGKIVYVENINVEVTVTSGDNVVAHITATNVNRLVLQRVLLPGPGTFSVSVAGVGNPQIQFMADFYRKVSSDGNLISLTVTSEAESCTDGVAPVITVTVCAT</sequence>
<dbReference type="InterPro" id="IPR050473">
    <property type="entry name" value="A2M/Complement_sys"/>
</dbReference>
<dbReference type="SUPFAM" id="SSF48239">
    <property type="entry name" value="Terpenoid cyclases/Protein prenyltransferases"/>
    <property type="match status" value="1"/>
</dbReference>
<organism evidence="2 3">
    <name type="scientific">Engystomops pustulosus</name>
    <name type="common">Tungara frog</name>
    <name type="synonym">Physalaemus pustulosus</name>
    <dbReference type="NCBI Taxonomy" id="76066"/>
    <lineage>
        <taxon>Eukaryota</taxon>
        <taxon>Metazoa</taxon>
        <taxon>Chordata</taxon>
        <taxon>Craniata</taxon>
        <taxon>Vertebrata</taxon>
        <taxon>Euteleostomi</taxon>
        <taxon>Amphibia</taxon>
        <taxon>Batrachia</taxon>
        <taxon>Anura</taxon>
        <taxon>Neobatrachia</taxon>
        <taxon>Hyloidea</taxon>
        <taxon>Leptodactylidae</taxon>
        <taxon>Leiuperinae</taxon>
        <taxon>Engystomops</taxon>
    </lineage>
</organism>
<dbReference type="GO" id="GO:0005615">
    <property type="term" value="C:extracellular space"/>
    <property type="evidence" value="ECO:0007669"/>
    <property type="project" value="InterPro"/>
</dbReference>
<dbReference type="Gene3D" id="1.50.10.20">
    <property type="match status" value="1"/>
</dbReference>
<dbReference type="Gene3D" id="2.60.120.1540">
    <property type="match status" value="1"/>
</dbReference>
<evidence type="ECO:0000259" key="1">
    <source>
        <dbReference type="Pfam" id="PF07678"/>
    </source>
</evidence>
<gene>
    <name evidence="2" type="ORF">GDO81_004051</name>
</gene>
<dbReference type="EMBL" id="WNYA01000011">
    <property type="protein sequence ID" value="KAG8551295.1"/>
    <property type="molecule type" value="Genomic_DNA"/>
</dbReference>
<evidence type="ECO:0000313" key="2">
    <source>
        <dbReference type="EMBL" id="KAG8551295.1"/>
    </source>
</evidence>
<proteinExistence type="predicted"/>
<protein>
    <recommendedName>
        <fullName evidence="1">Alpha-macroglobulin-like TED domain-containing protein</fullName>
    </recommendedName>
</protein>
<dbReference type="AlphaFoldDB" id="A0AAV6ZVN4"/>
<dbReference type="Proteomes" id="UP000824782">
    <property type="component" value="Unassembled WGS sequence"/>
</dbReference>
<keyword evidence="3" id="KW-1185">Reference proteome</keyword>
<accession>A0AAV6ZVN4</accession>
<dbReference type="InterPro" id="IPR008930">
    <property type="entry name" value="Terpenoid_cyclase/PrenylTrfase"/>
</dbReference>
<comment type="caution">
    <text evidence="2">The sequence shown here is derived from an EMBL/GenBank/DDBJ whole genome shotgun (WGS) entry which is preliminary data.</text>
</comment>
<reference evidence="2" key="1">
    <citation type="thesis" date="2020" institute="ProQuest LLC" country="789 East Eisenhower Parkway, Ann Arbor, MI, USA">
        <title>Comparative Genomics and Chromosome Evolution.</title>
        <authorList>
            <person name="Mudd A.B."/>
        </authorList>
    </citation>
    <scope>NUCLEOTIDE SEQUENCE</scope>
    <source>
        <strain evidence="2">237g6f4</strain>
        <tissue evidence="2">Blood</tissue>
    </source>
</reference>
<dbReference type="Pfam" id="PF07678">
    <property type="entry name" value="TED_complement"/>
    <property type="match status" value="1"/>
</dbReference>
<dbReference type="PANTHER" id="PTHR11412">
    <property type="entry name" value="MACROGLOBULIN / COMPLEMENT"/>
    <property type="match status" value="1"/>
</dbReference>
<dbReference type="InterPro" id="IPR011626">
    <property type="entry name" value="Alpha-macroglobulin_TED"/>
</dbReference>
<name>A0AAV6ZVN4_ENGPU</name>
<evidence type="ECO:0000313" key="3">
    <source>
        <dbReference type="Proteomes" id="UP000824782"/>
    </source>
</evidence>
<feature type="domain" description="Alpha-macroglobulin-like TED" evidence="1">
    <location>
        <begin position="2"/>
        <end position="201"/>
    </location>
</feature>